<dbReference type="Proteomes" id="UP000193010">
    <property type="component" value="Unassembled WGS sequence"/>
</dbReference>
<dbReference type="RefSeq" id="WP_085223481.1">
    <property type="nucleotide sequence ID" value="NZ_AP022576.1"/>
</dbReference>
<protein>
    <submittedName>
        <fullName evidence="2">Glyoxalase</fullName>
    </submittedName>
</protein>
<dbReference type="EMBL" id="LQOV01000018">
    <property type="protein sequence ID" value="ORV51216.1"/>
    <property type="molecule type" value="Genomic_DNA"/>
</dbReference>
<dbReference type="InterPro" id="IPR037523">
    <property type="entry name" value="VOC_core"/>
</dbReference>
<dbReference type="STRING" id="292462.AWC05_26880"/>
<dbReference type="Pfam" id="PF13669">
    <property type="entry name" value="Glyoxalase_4"/>
    <property type="match status" value="1"/>
</dbReference>
<evidence type="ECO:0000313" key="3">
    <source>
        <dbReference type="Proteomes" id="UP000193010"/>
    </source>
</evidence>
<dbReference type="PROSITE" id="PS51819">
    <property type="entry name" value="VOC"/>
    <property type="match status" value="1"/>
</dbReference>
<feature type="domain" description="VOC" evidence="1">
    <location>
        <begin position="5"/>
        <end position="136"/>
    </location>
</feature>
<evidence type="ECO:0000313" key="2">
    <source>
        <dbReference type="EMBL" id="ORV51216.1"/>
    </source>
</evidence>
<dbReference type="InterPro" id="IPR029068">
    <property type="entry name" value="Glyas_Bleomycin-R_OHBP_Dase"/>
</dbReference>
<comment type="caution">
    <text evidence="2">The sequence shown here is derived from an EMBL/GenBank/DDBJ whole genome shotgun (WGS) entry which is preliminary data.</text>
</comment>
<dbReference type="AlphaFoldDB" id="A0A1X1U336"/>
<reference evidence="2 3" key="1">
    <citation type="submission" date="2016-01" db="EMBL/GenBank/DDBJ databases">
        <title>The new phylogeny of the genus Mycobacterium.</title>
        <authorList>
            <person name="Tarcisio F."/>
            <person name="Conor M."/>
            <person name="Antonella G."/>
            <person name="Elisabetta G."/>
            <person name="Giulia F.S."/>
            <person name="Sara T."/>
            <person name="Anna F."/>
            <person name="Clotilde B."/>
            <person name="Roberto B."/>
            <person name="Veronica D.S."/>
            <person name="Fabio R."/>
            <person name="Monica P."/>
            <person name="Olivier J."/>
            <person name="Enrico T."/>
            <person name="Nicola S."/>
        </authorList>
    </citation>
    <scope>NUCLEOTIDE SEQUENCE [LARGE SCALE GENOMIC DNA]</scope>
    <source>
        <strain evidence="2 3">DSM 44852</strain>
    </source>
</reference>
<name>A0A1X1U336_MYCFL</name>
<accession>A0A1X1U336</accession>
<proteinExistence type="predicted"/>
<keyword evidence="3" id="KW-1185">Reference proteome</keyword>
<dbReference type="Gene3D" id="3.10.180.10">
    <property type="entry name" value="2,3-Dihydroxybiphenyl 1,2-Dioxygenase, domain 1"/>
    <property type="match status" value="1"/>
</dbReference>
<sequence>MKPENLYHTGIVVDDLDATLDWLTKIAGYRWTDVVEVDQVAQTPDGEITIAMRMVYSGNTPRLEILQAVAGTVWVPAESGVHHVGYWSDDVEADLAALEANGASFEVKSYNPDGSGTLLWAYCKAATGPRIELVGRAMEPFIEYWWNTAGT</sequence>
<dbReference type="SUPFAM" id="SSF54593">
    <property type="entry name" value="Glyoxalase/Bleomycin resistance protein/Dihydroxybiphenyl dioxygenase"/>
    <property type="match status" value="1"/>
</dbReference>
<gene>
    <name evidence="2" type="ORF">AWC05_26880</name>
</gene>
<dbReference type="OrthoDB" id="5185674at2"/>
<organism evidence="2 3">
    <name type="scientific">Mycobacterium florentinum</name>
    <dbReference type="NCBI Taxonomy" id="292462"/>
    <lineage>
        <taxon>Bacteria</taxon>
        <taxon>Bacillati</taxon>
        <taxon>Actinomycetota</taxon>
        <taxon>Actinomycetes</taxon>
        <taxon>Mycobacteriales</taxon>
        <taxon>Mycobacteriaceae</taxon>
        <taxon>Mycobacterium</taxon>
        <taxon>Mycobacterium simiae complex</taxon>
    </lineage>
</organism>
<evidence type="ECO:0000259" key="1">
    <source>
        <dbReference type="PROSITE" id="PS51819"/>
    </source>
</evidence>